<comment type="function">
    <text evidence="1">Component of the MICOS complex, a large protein complex of the mitochondrial inner membrane that plays crucial roles in the maintenance of crista junctions, inner membrane architecture, and formation of contact sites to the outer membrane.</text>
</comment>
<comment type="similarity">
    <text evidence="1">Belongs to the MICOS complex subunit Mic13 family.</text>
</comment>
<dbReference type="EMBL" id="QBLH01000537">
    <property type="protein sequence ID" value="TGZ54807.1"/>
    <property type="molecule type" value="Genomic_DNA"/>
</dbReference>
<organism evidence="2 3">
    <name type="scientific">Temnothorax longispinosus</name>
    <dbReference type="NCBI Taxonomy" id="300112"/>
    <lineage>
        <taxon>Eukaryota</taxon>
        <taxon>Metazoa</taxon>
        <taxon>Ecdysozoa</taxon>
        <taxon>Arthropoda</taxon>
        <taxon>Hexapoda</taxon>
        <taxon>Insecta</taxon>
        <taxon>Pterygota</taxon>
        <taxon>Neoptera</taxon>
        <taxon>Endopterygota</taxon>
        <taxon>Hymenoptera</taxon>
        <taxon>Apocrita</taxon>
        <taxon>Aculeata</taxon>
        <taxon>Formicoidea</taxon>
        <taxon>Formicidae</taxon>
        <taxon>Myrmicinae</taxon>
        <taxon>Temnothorax</taxon>
    </lineage>
</organism>
<evidence type="ECO:0000256" key="1">
    <source>
        <dbReference type="RuleBase" id="RU363009"/>
    </source>
</evidence>
<reference evidence="2 3" key="1">
    <citation type="journal article" date="2019" name="Philos. Trans. R. Soc. Lond., B, Biol. Sci.">
        <title>Ant behaviour and brain gene expression of defending hosts depend on the ecological success of the intruding social parasite.</title>
        <authorList>
            <person name="Kaur R."/>
            <person name="Stoldt M."/>
            <person name="Jongepier E."/>
            <person name="Feldmeyer B."/>
            <person name="Menzel F."/>
            <person name="Bornberg-Bauer E."/>
            <person name="Foitzik S."/>
        </authorList>
    </citation>
    <scope>NUCLEOTIDE SEQUENCE [LARGE SCALE GENOMIC DNA]</scope>
    <source>
        <tissue evidence="2">Whole body</tissue>
    </source>
</reference>
<comment type="subcellular location">
    <subcellularLocation>
        <location evidence="1">Mitochondrion inner membrane</location>
        <topology evidence="1">Single-pass membrane protein</topology>
    </subcellularLocation>
</comment>
<comment type="subunit">
    <text evidence="1">Component of the mitochondrial contact site and cristae organizing system (MICOS) complex.</text>
</comment>
<dbReference type="Proteomes" id="UP000310200">
    <property type="component" value="Unassembled WGS sequence"/>
</dbReference>
<dbReference type="InterPro" id="IPR026769">
    <property type="entry name" value="Mic13"/>
</dbReference>
<gene>
    <name evidence="2" type="ORF">DBV15_01950</name>
</gene>
<evidence type="ECO:0000313" key="2">
    <source>
        <dbReference type="EMBL" id="TGZ54807.1"/>
    </source>
</evidence>
<keyword evidence="1" id="KW-0999">Mitochondrion inner membrane</keyword>
<comment type="caution">
    <text evidence="2">The sequence shown here is derived from an EMBL/GenBank/DDBJ whole genome shotgun (WGS) entry which is preliminary data.</text>
</comment>
<dbReference type="Pfam" id="PF15884">
    <property type="entry name" value="QIL1"/>
    <property type="match status" value="1"/>
</dbReference>
<protein>
    <recommendedName>
        <fullName evidence="1">MICOS complex subunit MIC13</fullName>
    </recommendedName>
</protein>
<keyword evidence="1" id="KW-0472">Membrane</keyword>
<dbReference type="GO" id="GO:0061617">
    <property type="term" value="C:MICOS complex"/>
    <property type="evidence" value="ECO:0007669"/>
    <property type="project" value="UniProtKB-UniRule"/>
</dbReference>
<sequence>MKLRNNMKRGTKFVVQTINLSNPKTCVKPKIQRLVSADADSSSDPNRASDYRTLRPVAVKVCSWKDAQSKCPPKFCESPQEPPPLSTNAILCRVAAFFIKGAIVVALICWTCSEGLWGDSTETEDLYCRMTGVIFPDRPIRLPHLEEIKYSVFETYNHMLVKGMDIIVSVPQEVHRRLQGLLLPCDTTKETERTQAKRNSDEDSVEM</sequence>
<keyword evidence="1" id="KW-0496">Mitochondrion</keyword>
<name>A0A4S2L391_9HYME</name>
<evidence type="ECO:0000313" key="3">
    <source>
        <dbReference type="Proteomes" id="UP000310200"/>
    </source>
</evidence>
<accession>A0A4S2L391</accession>
<dbReference type="AlphaFoldDB" id="A0A4S2L391"/>
<proteinExistence type="inferred from homology"/>
<keyword evidence="3" id="KW-1185">Reference proteome</keyword>